<comment type="caution">
    <text evidence="14">The sequence shown here is derived from an EMBL/GenBank/DDBJ whole genome shotgun (WGS) entry which is preliminary data.</text>
</comment>
<dbReference type="InterPro" id="IPR035518">
    <property type="entry name" value="DPG_synthase"/>
</dbReference>
<evidence type="ECO:0000256" key="2">
    <source>
        <dbReference type="ARBA" id="ARBA00004922"/>
    </source>
</evidence>
<keyword evidence="6" id="KW-0808">Transferase</keyword>
<evidence type="ECO:0000256" key="7">
    <source>
        <dbReference type="ARBA" id="ARBA00022692"/>
    </source>
</evidence>
<dbReference type="CDD" id="cd04188">
    <property type="entry name" value="DPG_synthase"/>
    <property type="match status" value="1"/>
</dbReference>
<sequence length="263" mass="29817">MFLSIILPAYNEEKRLLISMEQLRKQLTSILTNIAEVLGDEVDVFEIIIVNDGSTDQTSSIVRAYINNFPDFDLKLIELSQNQGKGYAVKMGVEAARGKYIAFMDADLSTPPTELPKLITAIQKDCAIAIGSRGLPQSEIIEHQPLYRELMGKAFNTLVRLLVINGIHDTQCGFKVFRTHEAKQIFRLLQTARFGFDVEILVIAQELGIPIREIPITWYNSAHSSVSPFRDSWEMFYSLLAMKRQVRRNILTNSLEKSILHGN</sequence>
<evidence type="ECO:0000256" key="8">
    <source>
        <dbReference type="ARBA" id="ARBA00022824"/>
    </source>
</evidence>
<comment type="subcellular location">
    <subcellularLocation>
        <location evidence="1">Endoplasmic reticulum membrane</location>
        <topology evidence="1">Single-pass membrane protein</topology>
    </subcellularLocation>
</comment>
<dbReference type="InterPro" id="IPR001173">
    <property type="entry name" value="Glyco_trans_2-like"/>
</dbReference>
<comment type="similarity">
    <text evidence="3">Belongs to the glycosyltransferase 2 family.</text>
</comment>
<evidence type="ECO:0000256" key="3">
    <source>
        <dbReference type="ARBA" id="ARBA00006739"/>
    </source>
</evidence>
<dbReference type="SUPFAM" id="SSF53448">
    <property type="entry name" value="Nucleotide-diphospho-sugar transferases"/>
    <property type="match status" value="1"/>
</dbReference>
<evidence type="ECO:0000256" key="4">
    <source>
        <dbReference type="ARBA" id="ARBA00012583"/>
    </source>
</evidence>
<evidence type="ECO:0000256" key="10">
    <source>
        <dbReference type="ARBA" id="ARBA00022989"/>
    </source>
</evidence>
<evidence type="ECO:0000256" key="11">
    <source>
        <dbReference type="ARBA" id="ARBA00023136"/>
    </source>
</evidence>
<evidence type="ECO:0000256" key="12">
    <source>
        <dbReference type="ARBA" id="ARBA00045097"/>
    </source>
</evidence>
<evidence type="ECO:0000313" key="14">
    <source>
        <dbReference type="EMBL" id="MBD2188944.1"/>
    </source>
</evidence>
<reference evidence="14 15" key="1">
    <citation type="journal article" date="2020" name="ISME J.">
        <title>Comparative genomics reveals insights into cyanobacterial evolution and habitat adaptation.</title>
        <authorList>
            <person name="Chen M.Y."/>
            <person name="Teng W.K."/>
            <person name="Zhao L."/>
            <person name="Hu C.X."/>
            <person name="Zhou Y.K."/>
            <person name="Han B.P."/>
            <person name="Song L.R."/>
            <person name="Shu W.S."/>
        </authorList>
    </citation>
    <scope>NUCLEOTIDE SEQUENCE [LARGE SCALE GENOMIC DNA]</scope>
    <source>
        <strain evidence="14 15">FACHB-723</strain>
    </source>
</reference>
<keyword evidence="15" id="KW-1185">Reference proteome</keyword>
<comment type="catalytic activity">
    <reaction evidence="12">
        <text>a di-trans,poly-cis-dolichyl phosphate + UDP-alpha-D-glucose = a di-trans,poly-cis-dolichyl beta-D-glucosyl phosphate + UDP</text>
        <dbReference type="Rhea" id="RHEA:15401"/>
        <dbReference type="Rhea" id="RHEA-COMP:19498"/>
        <dbReference type="Rhea" id="RHEA-COMP:19502"/>
        <dbReference type="ChEBI" id="CHEBI:57525"/>
        <dbReference type="ChEBI" id="CHEBI:57683"/>
        <dbReference type="ChEBI" id="CHEBI:58223"/>
        <dbReference type="ChEBI" id="CHEBI:58885"/>
        <dbReference type="EC" id="2.4.1.117"/>
    </reaction>
    <physiologicalReaction direction="left-to-right" evidence="12">
        <dbReference type="Rhea" id="RHEA:15402"/>
    </physiologicalReaction>
</comment>
<evidence type="ECO:0000313" key="15">
    <source>
        <dbReference type="Proteomes" id="UP000642094"/>
    </source>
</evidence>
<accession>A0ABR7ZYM0</accession>
<dbReference type="RefSeq" id="WP_190403785.1">
    <property type="nucleotide sequence ID" value="NZ_JACJQB010000025.1"/>
</dbReference>
<dbReference type="Pfam" id="PF00535">
    <property type="entry name" value="Glycos_transf_2"/>
    <property type="match status" value="1"/>
</dbReference>
<protein>
    <recommendedName>
        <fullName evidence="4">dolichyl-phosphate beta-glucosyltransferase</fullName>
        <ecNumber evidence="4">2.4.1.117</ecNumber>
    </recommendedName>
</protein>
<dbReference type="EMBL" id="JACJQB010000025">
    <property type="protein sequence ID" value="MBD2188944.1"/>
    <property type="molecule type" value="Genomic_DNA"/>
</dbReference>
<dbReference type="Gene3D" id="3.90.550.10">
    <property type="entry name" value="Spore Coat Polysaccharide Biosynthesis Protein SpsA, Chain A"/>
    <property type="match status" value="1"/>
</dbReference>
<keyword evidence="9" id="KW-0735">Signal-anchor</keyword>
<dbReference type="Proteomes" id="UP000642094">
    <property type="component" value="Unassembled WGS sequence"/>
</dbReference>
<feature type="domain" description="Glycosyltransferase 2-like" evidence="13">
    <location>
        <begin position="4"/>
        <end position="179"/>
    </location>
</feature>
<name>A0ABR7ZYM0_9CYAN</name>
<evidence type="ECO:0000256" key="6">
    <source>
        <dbReference type="ARBA" id="ARBA00022679"/>
    </source>
</evidence>
<organism evidence="14 15">
    <name type="scientific">Pseudanabaena mucicola FACHB-723</name>
    <dbReference type="NCBI Taxonomy" id="2692860"/>
    <lineage>
        <taxon>Bacteria</taxon>
        <taxon>Bacillati</taxon>
        <taxon>Cyanobacteriota</taxon>
        <taxon>Cyanophyceae</taxon>
        <taxon>Pseudanabaenales</taxon>
        <taxon>Pseudanabaenaceae</taxon>
        <taxon>Pseudanabaena</taxon>
    </lineage>
</organism>
<keyword evidence="5" id="KW-0328">Glycosyltransferase</keyword>
<keyword evidence="11" id="KW-0472">Membrane</keyword>
<keyword evidence="7" id="KW-0812">Transmembrane</keyword>
<keyword evidence="10" id="KW-1133">Transmembrane helix</keyword>
<evidence type="ECO:0000256" key="9">
    <source>
        <dbReference type="ARBA" id="ARBA00022968"/>
    </source>
</evidence>
<keyword evidence="8" id="KW-0256">Endoplasmic reticulum</keyword>
<dbReference type="PANTHER" id="PTHR10859:SF91">
    <property type="entry name" value="DOLICHYL-PHOSPHATE BETA-GLUCOSYLTRANSFERASE"/>
    <property type="match status" value="1"/>
</dbReference>
<gene>
    <name evidence="14" type="ORF">H6F41_12415</name>
</gene>
<dbReference type="EC" id="2.4.1.117" evidence="4"/>
<evidence type="ECO:0000256" key="1">
    <source>
        <dbReference type="ARBA" id="ARBA00004389"/>
    </source>
</evidence>
<comment type="pathway">
    <text evidence="2">Protein modification; protein glycosylation.</text>
</comment>
<evidence type="ECO:0000256" key="5">
    <source>
        <dbReference type="ARBA" id="ARBA00022676"/>
    </source>
</evidence>
<evidence type="ECO:0000259" key="13">
    <source>
        <dbReference type="Pfam" id="PF00535"/>
    </source>
</evidence>
<dbReference type="PANTHER" id="PTHR10859">
    <property type="entry name" value="GLYCOSYL TRANSFERASE"/>
    <property type="match status" value="1"/>
</dbReference>
<dbReference type="InterPro" id="IPR029044">
    <property type="entry name" value="Nucleotide-diphossugar_trans"/>
</dbReference>
<proteinExistence type="inferred from homology"/>